<dbReference type="EMBL" id="OC000863">
    <property type="protein sequence ID" value="CAD7258512.1"/>
    <property type="molecule type" value="Genomic_DNA"/>
</dbReference>
<evidence type="ECO:0000256" key="3">
    <source>
        <dbReference type="ARBA" id="ARBA00022989"/>
    </source>
</evidence>
<feature type="transmembrane region" description="Helical" evidence="6">
    <location>
        <begin position="94"/>
        <end position="117"/>
    </location>
</feature>
<dbReference type="PANTHER" id="PTHR11827:SF72">
    <property type="entry name" value="GH08340P"/>
    <property type="match status" value="1"/>
</dbReference>
<evidence type="ECO:0000256" key="5">
    <source>
        <dbReference type="SAM" id="MobiDB-lite"/>
    </source>
</evidence>
<dbReference type="AlphaFoldDB" id="A0A7R9FX76"/>
<dbReference type="GO" id="GO:0016020">
    <property type="term" value="C:membrane"/>
    <property type="evidence" value="ECO:0007669"/>
    <property type="project" value="UniProtKB-SubCell"/>
</dbReference>
<dbReference type="InterPro" id="IPR004842">
    <property type="entry name" value="SLC12A_fam"/>
</dbReference>
<keyword evidence="4 6" id="KW-0472">Membrane</keyword>
<evidence type="ECO:0000256" key="4">
    <source>
        <dbReference type="ARBA" id="ARBA00023136"/>
    </source>
</evidence>
<evidence type="ECO:0000313" key="7">
    <source>
        <dbReference type="EMBL" id="CAD7258512.1"/>
    </source>
</evidence>
<name>A0A7R9FX76_TIMSH</name>
<proteinExistence type="predicted"/>
<dbReference type="GO" id="GO:0055064">
    <property type="term" value="P:chloride ion homeostasis"/>
    <property type="evidence" value="ECO:0007669"/>
    <property type="project" value="TreeGrafter"/>
</dbReference>
<dbReference type="GO" id="GO:0055075">
    <property type="term" value="P:potassium ion homeostasis"/>
    <property type="evidence" value="ECO:0007669"/>
    <property type="project" value="TreeGrafter"/>
</dbReference>
<sequence length="356" mass="38512">MRSQDLTHDGYIEFGVNTVSSGRTLGTFAGVFSPVALSMFSALLFLRVGTKVQRDLYSLEQWFSNILLCDTLYIQVSKLHHDSSTPPLPRQCRFIVGNAGLLVTLLQFIIAYSILLFTVASVCAVSTNGAVEGLQPTSHCDSILPPTASPSYLPLRLHPTSHRVSILPPTVSPTYLPPRLHPTSHRVSILPPTVSLSYLHPCLHPTSHRVSILPPTVSPSHLPPCLHSTYHRVSILPPTATHVAGTPSFYLSTLPICLSLSPAIPWGVDEEAAVRVLLATASVEDPDNPPPLDANSQPAPSMEPQRGSSTAPSSAPRLSVSRASRKRGRDPQTAHMKSTWQQMITSLFGAPLTMPI</sequence>
<dbReference type="PANTHER" id="PTHR11827">
    <property type="entry name" value="SOLUTE CARRIER FAMILY 12, CATION COTRANSPORTERS"/>
    <property type="match status" value="1"/>
</dbReference>
<evidence type="ECO:0000256" key="1">
    <source>
        <dbReference type="ARBA" id="ARBA00004141"/>
    </source>
</evidence>
<dbReference type="GO" id="GO:0006884">
    <property type="term" value="P:cell volume homeostasis"/>
    <property type="evidence" value="ECO:0007669"/>
    <property type="project" value="TreeGrafter"/>
</dbReference>
<evidence type="ECO:0000256" key="2">
    <source>
        <dbReference type="ARBA" id="ARBA00022692"/>
    </source>
</evidence>
<accession>A0A7R9FX76</accession>
<feature type="region of interest" description="Disordered" evidence="5">
    <location>
        <begin position="283"/>
        <end position="340"/>
    </location>
</feature>
<feature type="transmembrane region" description="Helical" evidence="6">
    <location>
        <begin position="25"/>
        <end position="46"/>
    </location>
</feature>
<keyword evidence="2 6" id="KW-0812">Transmembrane</keyword>
<protein>
    <submittedName>
        <fullName evidence="7">Uncharacterized protein</fullName>
    </submittedName>
</protein>
<evidence type="ECO:0000256" key="6">
    <source>
        <dbReference type="SAM" id="Phobius"/>
    </source>
</evidence>
<organism evidence="7">
    <name type="scientific">Timema shepardi</name>
    <name type="common">Walking stick</name>
    <dbReference type="NCBI Taxonomy" id="629360"/>
    <lineage>
        <taxon>Eukaryota</taxon>
        <taxon>Metazoa</taxon>
        <taxon>Ecdysozoa</taxon>
        <taxon>Arthropoda</taxon>
        <taxon>Hexapoda</taxon>
        <taxon>Insecta</taxon>
        <taxon>Pterygota</taxon>
        <taxon>Neoptera</taxon>
        <taxon>Polyneoptera</taxon>
        <taxon>Phasmatodea</taxon>
        <taxon>Timematodea</taxon>
        <taxon>Timematoidea</taxon>
        <taxon>Timematidae</taxon>
        <taxon>Timema</taxon>
    </lineage>
</organism>
<dbReference type="GO" id="GO:0015379">
    <property type="term" value="F:potassium:chloride symporter activity"/>
    <property type="evidence" value="ECO:0007669"/>
    <property type="project" value="TreeGrafter"/>
</dbReference>
<comment type="subcellular location">
    <subcellularLocation>
        <location evidence="1">Membrane</location>
        <topology evidence="1">Multi-pass membrane protein</topology>
    </subcellularLocation>
</comment>
<reference evidence="7" key="1">
    <citation type="submission" date="2020-11" db="EMBL/GenBank/DDBJ databases">
        <authorList>
            <person name="Tran Van P."/>
        </authorList>
    </citation>
    <scope>NUCLEOTIDE SEQUENCE</scope>
</reference>
<gene>
    <name evidence="7" type="ORF">TSIB3V08_LOCUS2747</name>
</gene>
<keyword evidence="3 6" id="KW-1133">Transmembrane helix</keyword>